<proteinExistence type="predicted"/>
<gene>
    <name evidence="2" type="ORF">GCM10025869_07610</name>
</gene>
<sequence length="59" mass="6272">MGALQRERTQGRIDGRRSEGAGELADAGREQFVDVDVVDHVVLVGATSPPSEEAPTQIP</sequence>
<organism evidence="2 3">
    <name type="scientific">Homoserinibacter gongjuensis</name>
    <dbReference type="NCBI Taxonomy" id="1162968"/>
    <lineage>
        <taxon>Bacteria</taxon>
        <taxon>Bacillati</taxon>
        <taxon>Actinomycetota</taxon>
        <taxon>Actinomycetes</taxon>
        <taxon>Micrococcales</taxon>
        <taxon>Microbacteriaceae</taxon>
        <taxon>Homoserinibacter</taxon>
    </lineage>
</organism>
<evidence type="ECO:0000313" key="2">
    <source>
        <dbReference type="EMBL" id="GMA90232.1"/>
    </source>
</evidence>
<comment type="caution">
    <text evidence="2">The sequence shown here is derived from an EMBL/GenBank/DDBJ whole genome shotgun (WGS) entry which is preliminary data.</text>
</comment>
<protein>
    <submittedName>
        <fullName evidence="2">Uncharacterized protein</fullName>
    </submittedName>
</protein>
<keyword evidence="3" id="KW-1185">Reference proteome</keyword>
<feature type="region of interest" description="Disordered" evidence="1">
    <location>
        <begin position="1"/>
        <end position="27"/>
    </location>
</feature>
<accession>A0ABQ6JR70</accession>
<name>A0ABQ6JR70_9MICO</name>
<dbReference type="Proteomes" id="UP001157069">
    <property type="component" value="Unassembled WGS sequence"/>
</dbReference>
<dbReference type="EMBL" id="BSVA01000001">
    <property type="protein sequence ID" value="GMA90232.1"/>
    <property type="molecule type" value="Genomic_DNA"/>
</dbReference>
<evidence type="ECO:0000256" key="1">
    <source>
        <dbReference type="SAM" id="MobiDB-lite"/>
    </source>
</evidence>
<reference evidence="3" key="1">
    <citation type="journal article" date="2019" name="Int. J. Syst. Evol. Microbiol.">
        <title>The Global Catalogue of Microorganisms (GCM) 10K type strain sequencing project: providing services to taxonomists for standard genome sequencing and annotation.</title>
        <authorList>
            <consortium name="The Broad Institute Genomics Platform"/>
            <consortium name="The Broad Institute Genome Sequencing Center for Infectious Disease"/>
            <person name="Wu L."/>
            <person name="Ma J."/>
        </authorList>
    </citation>
    <scope>NUCLEOTIDE SEQUENCE [LARGE SCALE GENOMIC DNA]</scope>
    <source>
        <strain evidence="3">NBRC 108755</strain>
    </source>
</reference>
<evidence type="ECO:0000313" key="3">
    <source>
        <dbReference type="Proteomes" id="UP001157069"/>
    </source>
</evidence>